<keyword evidence="6" id="KW-1185">Reference proteome</keyword>
<sequence length="380" mass="40553">MRTVLQITPYYPPHLGGLERVVLHLSRCLARRHDVRVVTTTLGSGGAPRRAREDGVTVRRHRATEFAHTAIAPGLLGSLLAAPRGAVLHAHCAHALLPETVALAARLRRQPYVIHFHLDVDASGRLGGLLPAYKKHVFGRVARAAAAVIVLTEQQARFVEEAYRVPPARVHVVPNGVGPEFFRPAPAPVPAPATAPVGAAGASATPRPLRLLYVGRLSAQKNIARLLDAISLAESPLRLRVVGGGELDADLRARADALGLGERVEFTGPLYDEDLRTAYADADVFVLPSDREGMPLAALEAMAAALPVLATDVPGNTELLRGVGLLAAPDPASLAAAVDRLASDPALRGRLAGRSAERARRHTWEEVTRQVELVYRKAGI</sequence>
<evidence type="ECO:0000313" key="5">
    <source>
        <dbReference type="EMBL" id="GHI12448.1"/>
    </source>
</evidence>
<dbReference type="CDD" id="cd03801">
    <property type="entry name" value="GT4_PimA-like"/>
    <property type="match status" value="1"/>
</dbReference>
<evidence type="ECO:0000313" key="6">
    <source>
        <dbReference type="Proteomes" id="UP000660554"/>
    </source>
</evidence>
<protein>
    <submittedName>
        <fullName evidence="5">Glycosyl transferase</fullName>
    </submittedName>
</protein>
<dbReference type="PANTHER" id="PTHR45947">
    <property type="entry name" value="SULFOQUINOVOSYL TRANSFERASE SQD2"/>
    <property type="match status" value="1"/>
</dbReference>
<dbReference type="SUPFAM" id="SSF53756">
    <property type="entry name" value="UDP-Glycosyltransferase/glycogen phosphorylase"/>
    <property type="match status" value="1"/>
</dbReference>
<feature type="domain" description="Glycosyltransferase subfamily 4-like N-terminal" evidence="4">
    <location>
        <begin position="16"/>
        <end position="180"/>
    </location>
</feature>
<name>A0ABQ3NI41_STRVG</name>
<evidence type="ECO:0000256" key="1">
    <source>
        <dbReference type="ARBA" id="ARBA00022676"/>
    </source>
</evidence>
<dbReference type="RefSeq" id="WP_191869850.1">
    <property type="nucleotide sequence ID" value="NZ_BMRU01000038.1"/>
</dbReference>
<keyword evidence="2 5" id="KW-0808">Transferase</keyword>
<organism evidence="5 6">
    <name type="scientific">Streptomyces virginiae</name>
    <name type="common">Streptomyces cinnamonensis</name>
    <dbReference type="NCBI Taxonomy" id="1961"/>
    <lineage>
        <taxon>Bacteria</taxon>
        <taxon>Bacillati</taxon>
        <taxon>Actinomycetota</taxon>
        <taxon>Actinomycetes</taxon>
        <taxon>Kitasatosporales</taxon>
        <taxon>Streptomycetaceae</taxon>
        <taxon>Streptomyces</taxon>
    </lineage>
</organism>
<comment type="caution">
    <text evidence="5">The sequence shown here is derived from an EMBL/GenBank/DDBJ whole genome shotgun (WGS) entry which is preliminary data.</text>
</comment>
<evidence type="ECO:0000259" key="4">
    <source>
        <dbReference type="Pfam" id="PF13439"/>
    </source>
</evidence>
<dbReference type="Gene3D" id="3.40.50.2000">
    <property type="entry name" value="Glycogen Phosphorylase B"/>
    <property type="match status" value="2"/>
</dbReference>
<feature type="domain" description="Glycosyl transferase family 1" evidence="3">
    <location>
        <begin position="209"/>
        <end position="352"/>
    </location>
</feature>
<dbReference type="GeneID" id="86958066"/>
<evidence type="ECO:0000256" key="2">
    <source>
        <dbReference type="ARBA" id="ARBA00022679"/>
    </source>
</evidence>
<dbReference type="Pfam" id="PF00534">
    <property type="entry name" value="Glycos_transf_1"/>
    <property type="match status" value="1"/>
</dbReference>
<accession>A0ABQ3NI41</accession>
<dbReference type="GO" id="GO:0016740">
    <property type="term" value="F:transferase activity"/>
    <property type="evidence" value="ECO:0007669"/>
    <property type="project" value="UniProtKB-KW"/>
</dbReference>
<proteinExistence type="predicted"/>
<dbReference type="PANTHER" id="PTHR45947:SF3">
    <property type="entry name" value="SULFOQUINOVOSYL TRANSFERASE SQD2"/>
    <property type="match status" value="1"/>
</dbReference>
<dbReference type="InterPro" id="IPR028098">
    <property type="entry name" value="Glyco_trans_4-like_N"/>
</dbReference>
<dbReference type="Pfam" id="PF13439">
    <property type="entry name" value="Glyco_transf_4"/>
    <property type="match status" value="1"/>
</dbReference>
<keyword evidence="1" id="KW-0328">Glycosyltransferase</keyword>
<dbReference type="InterPro" id="IPR001296">
    <property type="entry name" value="Glyco_trans_1"/>
</dbReference>
<reference evidence="6" key="1">
    <citation type="submission" date="2020-09" db="EMBL/GenBank/DDBJ databases">
        <title>Whole genome shotgun sequence of Streptomyces cinnamonensis NBRC 15873.</title>
        <authorList>
            <person name="Komaki H."/>
            <person name="Tamura T."/>
        </authorList>
    </citation>
    <scope>NUCLEOTIDE SEQUENCE [LARGE SCALE GENOMIC DNA]</scope>
    <source>
        <strain evidence="6">NBRC 15873</strain>
    </source>
</reference>
<gene>
    <name evidence="5" type="ORF">Scinn_19110</name>
</gene>
<evidence type="ECO:0000259" key="3">
    <source>
        <dbReference type="Pfam" id="PF00534"/>
    </source>
</evidence>
<dbReference type="Proteomes" id="UP000660554">
    <property type="component" value="Unassembled WGS sequence"/>
</dbReference>
<dbReference type="EMBL" id="BNDV01000007">
    <property type="protein sequence ID" value="GHI12448.1"/>
    <property type="molecule type" value="Genomic_DNA"/>
</dbReference>
<dbReference type="InterPro" id="IPR050194">
    <property type="entry name" value="Glycosyltransferase_grp1"/>
</dbReference>